<keyword evidence="3 11" id="KW-0723">Serine/threonine-protein kinase</keyword>
<evidence type="ECO:0000256" key="9">
    <source>
        <dbReference type="ARBA" id="ARBA00048679"/>
    </source>
</evidence>
<dbReference type="EMBL" id="RRYP01003758">
    <property type="protein sequence ID" value="TNV83520.1"/>
    <property type="molecule type" value="Genomic_DNA"/>
</dbReference>
<dbReference type="PANTHER" id="PTHR44899:SF3">
    <property type="entry name" value="SERINE_THREONINE-PROTEIN KINASE NEK1"/>
    <property type="match status" value="1"/>
</dbReference>
<evidence type="ECO:0000256" key="6">
    <source>
        <dbReference type="ARBA" id="ARBA00022777"/>
    </source>
</evidence>
<keyword evidence="5 10" id="KW-0547">Nucleotide-binding</keyword>
<organism evidence="13 14">
    <name type="scientific">Halteria grandinella</name>
    <dbReference type="NCBI Taxonomy" id="5974"/>
    <lineage>
        <taxon>Eukaryota</taxon>
        <taxon>Sar</taxon>
        <taxon>Alveolata</taxon>
        <taxon>Ciliophora</taxon>
        <taxon>Intramacronucleata</taxon>
        <taxon>Spirotrichea</taxon>
        <taxon>Stichotrichia</taxon>
        <taxon>Sporadotrichida</taxon>
        <taxon>Halteriidae</taxon>
        <taxon>Halteria</taxon>
    </lineage>
</organism>
<dbReference type="SMART" id="SM00220">
    <property type="entry name" value="S_TKc"/>
    <property type="match status" value="1"/>
</dbReference>
<dbReference type="CDD" id="cd08215">
    <property type="entry name" value="STKc_Nek"/>
    <property type="match status" value="1"/>
</dbReference>
<dbReference type="EC" id="2.7.11.1" evidence="2"/>
<dbReference type="PROSITE" id="PS50011">
    <property type="entry name" value="PROTEIN_KINASE_DOM"/>
    <property type="match status" value="1"/>
</dbReference>
<dbReference type="Gene3D" id="1.10.510.10">
    <property type="entry name" value="Transferase(Phosphotransferase) domain 1"/>
    <property type="match status" value="1"/>
</dbReference>
<comment type="catalytic activity">
    <reaction evidence="8">
        <text>L-threonyl-[protein] + ATP = O-phospho-L-threonyl-[protein] + ADP + H(+)</text>
        <dbReference type="Rhea" id="RHEA:46608"/>
        <dbReference type="Rhea" id="RHEA-COMP:11060"/>
        <dbReference type="Rhea" id="RHEA-COMP:11605"/>
        <dbReference type="ChEBI" id="CHEBI:15378"/>
        <dbReference type="ChEBI" id="CHEBI:30013"/>
        <dbReference type="ChEBI" id="CHEBI:30616"/>
        <dbReference type="ChEBI" id="CHEBI:61977"/>
        <dbReference type="ChEBI" id="CHEBI:456216"/>
        <dbReference type="EC" id="2.7.11.1"/>
    </reaction>
</comment>
<dbReference type="GO" id="GO:0004674">
    <property type="term" value="F:protein serine/threonine kinase activity"/>
    <property type="evidence" value="ECO:0007669"/>
    <property type="project" value="UniProtKB-KW"/>
</dbReference>
<dbReference type="InterPro" id="IPR008271">
    <property type="entry name" value="Ser/Thr_kinase_AS"/>
</dbReference>
<dbReference type="PROSITE" id="PS00108">
    <property type="entry name" value="PROTEIN_KINASE_ST"/>
    <property type="match status" value="1"/>
</dbReference>
<evidence type="ECO:0000313" key="14">
    <source>
        <dbReference type="Proteomes" id="UP000785679"/>
    </source>
</evidence>
<evidence type="ECO:0000256" key="5">
    <source>
        <dbReference type="ARBA" id="ARBA00022741"/>
    </source>
</evidence>
<dbReference type="AlphaFoldDB" id="A0A8J8P022"/>
<dbReference type="Pfam" id="PF00069">
    <property type="entry name" value="Pkinase"/>
    <property type="match status" value="1"/>
</dbReference>
<name>A0A8J8P022_HALGN</name>
<reference evidence="13" key="1">
    <citation type="submission" date="2019-06" db="EMBL/GenBank/DDBJ databases">
        <authorList>
            <person name="Zheng W."/>
        </authorList>
    </citation>
    <scope>NUCLEOTIDE SEQUENCE</scope>
    <source>
        <strain evidence="13">QDHG01</strain>
    </source>
</reference>
<evidence type="ECO:0000256" key="4">
    <source>
        <dbReference type="ARBA" id="ARBA00022679"/>
    </source>
</evidence>
<dbReference type="InterPro" id="IPR011009">
    <property type="entry name" value="Kinase-like_dom_sf"/>
</dbReference>
<dbReference type="Gene3D" id="3.30.200.20">
    <property type="entry name" value="Phosphorylase Kinase, domain 1"/>
    <property type="match status" value="1"/>
</dbReference>
<evidence type="ECO:0000256" key="11">
    <source>
        <dbReference type="RuleBase" id="RU000304"/>
    </source>
</evidence>
<accession>A0A8J8P022</accession>
<comment type="catalytic activity">
    <reaction evidence="9">
        <text>L-seryl-[protein] + ATP = O-phospho-L-seryl-[protein] + ADP + H(+)</text>
        <dbReference type="Rhea" id="RHEA:17989"/>
        <dbReference type="Rhea" id="RHEA-COMP:9863"/>
        <dbReference type="Rhea" id="RHEA-COMP:11604"/>
        <dbReference type="ChEBI" id="CHEBI:15378"/>
        <dbReference type="ChEBI" id="CHEBI:29999"/>
        <dbReference type="ChEBI" id="CHEBI:30616"/>
        <dbReference type="ChEBI" id="CHEBI:83421"/>
        <dbReference type="ChEBI" id="CHEBI:456216"/>
        <dbReference type="EC" id="2.7.11.1"/>
    </reaction>
</comment>
<evidence type="ECO:0000256" key="2">
    <source>
        <dbReference type="ARBA" id="ARBA00012513"/>
    </source>
</evidence>
<feature type="domain" description="Protein kinase" evidence="12">
    <location>
        <begin position="13"/>
        <end position="273"/>
    </location>
</feature>
<dbReference type="GO" id="GO:0005524">
    <property type="term" value="F:ATP binding"/>
    <property type="evidence" value="ECO:0007669"/>
    <property type="project" value="UniProtKB-UniRule"/>
</dbReference>
<keyword evidence="4" id="KW-0808">Transferase</keyword>
<evidence type="ECO:0000256" key="1">
    <source>
        <dbReference type="ARBA" id="ARBA00010886"/>
    </source>
</evidence>
<dbReference type="FunFam" id="3.30.200.20:FF:000097">
    <property type="entry name" value="Probable serine/threonine-protein kinase nek1"/>
    <property type="match status" value="1"/>
</dbReference>
<dbReference type="PANTHER" id="PTHR44899">
    <property type="entry name" value="CAMK FAMILY PROTEIN KINASE"/>
    <property type="match status" value="1"/>
</dbReference>
<proteinExistence type="inferred from homology"/>
<keyword evidence="7 10" id="KW-0067">ATP-binding</keyword>
<dbReference type="PROSITE" id="PS00107">
    <property type="entry name" value="PROTEIN_KINASE_ATP"/>
    <property type="match status" value="1"/>
</dbReference>
<dbReference type="SUPFAM" id="SSF56112">
    <property type="entry name" value="Protein kinase-like (PK-like)"/>
    <property type="match status" value="1"/>
</dbReference>
<dbReference type="Proteomes" id="UP000785679">
    <property type="component" value="Unassembled WGS sequence"/>
</dbReference>
<dbReference type="InterPro" id="IPR017441">
    <property type="entry name" value="Protein_kinase_ATP_BS"/>
</dbReference>
<comment type="caution">
    <text evidence="13">The sequence shown here is derived from an EMBL/GenBank/DDBJ whole genome shotgun (WGS) entry which is preliminary data.</text>
</comment>
<gene>
    <name evidence="13" type="ORF">FGO68_gene17094</name>
</gene>
<sequence>MVEKASTKQYETYKKVSTLGTGSFGTAYLVECQSNKEYAVIKQIDIQSMSDEERKETLREAKILEVLNHPNIIRFREVYKTKKGKLCIVMDYADNGDLQTKIKDKHKNKRGGVLEHFAEDQVLNWFTQICLALKHCHDRKILHRDLKSQNIFLTKKNIVKLGDFGIARVLSNTRSKAKTVVGTPYYLSPEIIESQPYSFKSDVWSLGVLLYEMCALCPPFNATSLHQLAQRIIKGTFDKLPKTYSQNVNSLVTMMLQKDPNAHHREAHHHVPG</sequence>
<evidence type="ECO:0000313" key="13">
    <source>
        <dbReference type="EMBL" id="TNV83520.1"/>
    </source>
</evidence>
<dbReference type="OrthoDB" id="248923at2759"/>
<evidence type="ECO:0000259" key="12">
    <source>
        <dbReference type="PROSITE" id="PS50011"/>
    </source>
</evidence>
<keyword evidence="14" id="KW-1185">Reference proteome</keyword>
<dbReference type="PIRSF" id="PIRSF000654">
    <property type="entry name" value="Integrin-linked_kinase"/>
    <property type="match status" value="1"/>
</dbReference>
<evidence type="ECO:0000256" key="3">
    <source>
        <dbReference type="ARBA" id="ARBA00022527"/>
    </source>
</evidence>
<comment type="similarity">
    <text evidence="1">Belongs to the protein kinase superfamily. NEK Ser/Thr protein kinase family. NIMA subfamily.</text>
</comment>
<protein>
    <recommendedName>
        <fullName evidence="2">non-specific serine/threonine protein kinase</fullName>
        <ecNumber evidence="2">2.7.11.1</ecNumber>
    </recommendedName>
</protein>
<feature type="binding site" evidence="10">
    <location>
        <position position="42"/>
    </location>
    <ligand>
        <name>ATP</name>
        <dbReference type="ChEBI" id="CHEBI:30616"/>
    </ligand>
</feature>
<evidence type="ECO:0000256" key="7">
    <source>
        <dbReference type="ARBA" id="ARBA00022840"/>
    </source>
</evidence>
<keyword evidence="6" id="KW-0418">Kinase</keyword>
<dbReference type="InterPro" id="IPR051131">
    <property type="entry name" value="NEK_Ser/Thr_kinase_NIMA"/>
</dbReference>
<evidence type="ECO:0000256" key="8">
    <source>
        <dbReference type="ARBA" id="ARBA00047899"/>
    </source>
</evidence>
<evidence type="ECO:0000256" key="10">
    <source>
        <dbReference type="PROSITE-ProRule" id="PRU10141"/>
    </source>
</evidence>
<dbReference type="InterPro" id="IPR000719">
    <property type="entry name" value="Prot_kinase_dom"/>
</dbReference>